<dbReference type="Pfam" id="PF09860">
    <property type="entry name" value="DUF2087"/>
    <property type="match status" value="1"/>
</dbReference>
<dbReference type="RefSeq" id="WP_184093695.1">
    <property type="nucleotide sequence ID" value="NZ_AP023367.1"/>
</dbReference>
<dbReference type="InterPro" id="IPR016032">
    <property type="entry name" value="Sig_transdc_resp-reg_C-effctor"/>
</dbReference>
<accession>A0A6S6RA16</accession>
<dbReference type="InterPro" id="IPR036388">
    <property type="entry name" value="WH-like_DNA-bd_sf"/>
</dbReference>
<dbReference type="InterPro" id="IPR000792">
    <property type="entry name" value="Tscrpt_reg_LuxR_C"/>
</dbReference>
<name>A0A6S6RA16_9FIRM</name>
<keyword evidence="2" id="KW-1185">Reference proteome</keyword>
<gene>
    <name evidence="1" type="ORF">acsn021_33570</name>
</gene>
<dbReference type="Proteomes" id="UP000515561">
    <property type="component" value="Chromosome"/>
</dbReference>
<evidence type="ECO:0000313" key="1">
    <source>
        <dbReference type="EMBL" id="BCJ95788.1"/>
    </source>
</evidence>
<reference evidence="1 2" key="1">
    <citation type="journal article" date="2016" name="Int. J. Syst. Evol. Microbiol.">
        <title>Descriptions of Anaerotaenia torta gen. nov., sp. nov. and Anaerocolumna cellulosilytica gen. nov., sp. nov. isolated from a methanogenic reactor of cattle waste.</title>
        <authorList>
            <person name="Uek A."/>
            <person name="Ohtaki Y."/>
            <person name="Kaku N."/>
            <person name="Ueki K."/>
        </authorList>
    </citation>
    <scope>NUCLEOTIDE SEQUENCE [LARGE SCALE GENOMIC DNA]</scope>
    <source>
        <strain evidence="1 2">SN021</strain>
    </source>
</reference>
<evidence type="ECO:0000313" key="2">
    <source>
        <dbReference type="Proteomes" id="UP000515561"/>
    </source>
</evidence>
<dbReference type="KEGG" id="acel:acsn021_33570"/>
<sequence>MKQEVMEYTIDEIKDGFRFEEKDKKYICNHCGREFIDGEIHHIDGRFFESRLAVKFHIKSEHHGQFSALLEKENKYLTLTENQIAILRLIYKGQSDNEIAGELGVSPSTIRHQKFMFREKAKQAKMYLAAYELVFGEPTAAEKLVSIHNSATMVDDRYITTEEEGEKIIKTAFSSLTPLRLSKFPVKQKKKIIILKKITELFEYGKRYQESELNEILKKVYEDFVTLRRYLIEYGFMDRTKDCTEYWLK</sequence>
<dbReference type="AlphaFoldDB" id="A0A6S6RA16"/>
<dbReference type="SMART" id="SM00421">
    <property type="entry name" value="HTH_LUXR"/>
    <property type="match status" value="1"/>
</dbReference>
<protein>
    <submittedName>
        <fullName evidence="1">Transcriptional regulator</fullName>
    </submittedName>
</protein>
<dbReference type="Pfam" id="PF00196">
    <property type="entry name" value="GerE"/>
    <property type="match status" value="1"/>
</dbReference>
<organism evidence="1 2">
    <name type="scientific">Anaerocolumna cellulosilytica</name>
    <dbReference type="NCBI Taxonomy" id="433286"/>
    <lineage>
        <taxon>Bacteria</taxon>
        <taxon>Bacillati</taxon>
        <taxon>Bacillota</taxon>
        <taxon>Clostridia</taxon>
        <taxon>Lachnospirales</taxon>
        <taxon>Lachnospiraceae</taxon>
        <taxon>Anaerocolumna</taxon>
    </lineage>
</organism>
<dbReference type="GO" id="GO:0006355">
    <property type="term" value="P:regulation of DNA-templated transcription"/>
    <property type="evidence" value="ECO:0007669"/>
    <property type="project" value="InterPro"/>
</dbReference>
<dbReference type="SUPFAM" id="SSF46894">
    <property type="entry name" value="C-terminal effector domain of the bipartite response regulators"/>
    <property type="match status" value="1"/>
</dbReference>
<dbReference type="GO" id="GO:0003677">
    <property type="term" value="F:DNA binding"/>
    <property type="evidence" value="ECO:0007669"/>
    <property type="project" value="InterPro"/>
</dbReference>
<dbReference type="EMBL" id="AP023367">
    <property type="protein sequence ID" value="BCJ95788.1"/>
    <property type="molecule type" value="Genomic_DNA"/>
</dbReference>
<dbReference type="InterPro" id="IPR018656">
    <property type="entry name" value="DUF2087"/>
</dbReference>
<proteinExistence type="predicted"/>
<dbReference type="PRINTS" id="PR00038">
    <property type="entry name" value="HTHLUXR"/>
</dbReference>
<dbReference type="Gene3D" id="1.10.10.10">
    <property type="entry name" value="Winged helix-like DNA-binding domain superfamily/Winged helix DNA-binding domain"/>
    <property type="match status" value="1"/>
</dbReference>